<dbReference type="AlphaFoldDB" id="A0A261SDE1"/>
<dbReference type="SUPFAM" id="SSF56281">
    <property type="entry name" value="Metallo-hydrolase/oxidoreductase"/>
    <property type="match status" value="1"/>
</dbReference>
<dbReference type="InterPro" id="IPR050698">
    <property type="entry name" value="MBL"/>
</dbReference>
<keyword evidence="3" id="KW-1185">Reference proteome</keyword>
<dbReference type="PANTHER" id="PTHR11203">
    <property type="entry name" value="CLEAVAGE AND POLYADENYLATION SPECIFICITY FACTOR FAMILY MEMBER"/>
    <property type="match status" value="1"/>
</dbReference>
<feature type="region of interest" description="Disordered" evidence="1">
    <location>
        <begin position="323"/>
        <end position="353"/>
    </location>
</feature>
<dbReference type="Gene3D" id="3.60.15.10">
    <property type="entry name" value="Ribonuclease Z/Hydroxyacylglutathione hydrolase-like"/>
    <property type="match status" value="1"/>
</dbReference>
<feature type="compositionally biased region" description="Pro residues" evidence="1">
    <location>
        <begin position="344"/>
        <end position="353"/>
    </location>
</feature>
<evidence type="ECO:0000313" key="2">
    <source>
        <dbReference type="EMBL" id="OZI34393.1"/>
    </source>
</evidence>
<dbReference type="RefSeq" id="WP_094853390.1">
    <property type="nucleotide sequence ID" value="NZ_NEVM01000002.1"/>
</dbReference>
<dbReference type="GO" id="GO:0016874">
    <property type="term" value="F:ligase activity"/>
    <property type="evidence" value="ECO:0007669"/>
    <property type="project" value="UniProtKB-KW"/>
</dbReference>
<dbReference type="GO" id="GO:0004521">
    <property type="term" value="F:RNA endonuclease activity"/>
    <property type="evidence" value="ECO:0007669"/>
    <property type="project" value="TreeGrafter"/>
</dbReference>
<gene>
    <name evidence="2" type="ORF">CAL29_12790</name>
</gene>
<protein>
    <submittedName>
        <fullName evidence="2">DNA ligase-associated DEXH box helicase</fullName>
    </submittedName>
</protein>
<proteinExistence type="predicted"/>
<dbReference type="OrthoDB" id="9803916at2"/>
<dbReference type="InterPro" id="IPR036866">
    <property type="entry name" value="RibonucZ/Hydroxyglut_hydro"/>
</dbReference>
<name>A0A261SDE1_9BORD</name>
<keyword evidence="2" id="KW-0436">Ligase</keyword>
<reference evidence="3" key="1">
    <citation type="submission" date="2017-05" db="EMBL/GenBank/DDBJ databases">
        <title>Complete and WGS of Bordetella genogroups.</title>
        <authorList>
            <person name="Spilker T."/>
            <person name="Lipuma J."/>
        </authorList>
    </citation>
    <scope>NUCLEOTIDE SEQUENCE [LARGE SCALE GENOMIC DNA]</scope>
    <source>
        <strain evidence="3">AU16122</strain>
    </source>
</reference>
<dbReference type="PANTHER" id="PTHR11203:SF49">
    <property type="entry name" value="BLL1145 PROTEIN"/>
    <property type="match status" value="1"/>
</dbReference>
<accession>A0A261SDE1</accession>
<organism evidence="2 3">
    <name type="scientific">Bordetella genomosp. 10</name>
    <dbReference type="NCBI Taxonomy" id="1416804"/>
    <lineage>
        <taxon>Bacteria</taxon>
        <taxon>Pseudomonadati</taxon>
        <taxon>Pseudomonadota</taxon>
        <taxon>Betaproteobacteria</taxon>
        <taxon>Burkholderiales</taxon>
        <taxon>Alcaligenaceae</taxon>
        <taxon>Bordetella</taxon>
    </lineage>
</organism>
<evidence type="ECO:0000313" key="3">
    <source>
        <dbReference type="Proteomes" id="UP000216020"/>
    </source>
</evidence>
<comment type="caution">
    <text evidence="2">The sequence shown here is derived from an EMBL/GenBank/DDBJ whole genome shotgun (WGS) entry which is preliminary data.</text>
</comment>
<dbReference type="EMBL" id="NEVM01000002">
    <property type="protein sequence ID" value="OZI34393.1"/>
    <property type="molecule type" value="Genomic_DNA"/>
</dbReference>
<sequence length="353" mass="37834">MDLIVARPEGLYCPPGDFHIDPWRPVDRAVITHAHSDHARAGSAHYLAARAGEAVLRQRLGDIDLQAVAYGEAVTHNGVRVSLHPAGHVLGSAQVRVEYRGEVWVASGDYKLGDDPTCAPFEPVPCEVFITESTFGLPIYRWQPGQDLYRQINAWWAANAAAGRTSVLYCYAFGKAQRILCGLDTSIGPVVAHGAVENVNRGYRAAGVALPPVSRADEVEATALRRALVLAPPSARGTGWLRRFGDHADAFASGWMQVRGARRRRGVDRGFVLSDHADWPGLQTAIGASGASRVIVTHGQVAVLVRWLNELGIAAQAFETAYGDEDDEGTGGEAAEVETGNAPVVPPGPEGRQ</sequence>
<dbReference type="Proteomes" id="UP000216020">
    <property type="component" value="Unassembled WGS sequence"/>
</dbReference>
<dbReference type="NCBIfam" id="TIGR04122">
    <property type="entry name" value="Xnuc_lig_assoc"/>
    <property type="match status" value="1"/>
</dbReference>
<evidence type="ECO:0000256" key="1">
    <source>
        <dbReference type="SAM" id="MobiDB-lite"/>
    </source>
</evidence>
<dbReference type="InterPro" id="IPR026360">
    <property type="entry name" value="Xnuc_lig_assoc"/>
</dbReference>